<dbReference type="WBParaSite" id="TCLT_0000975901-mRNA-1">
    <property type="protein sequence ID" value="TCLT_0000975901-mRNA-1"/>
    <property type="gene ID" value="TCLT_0000975901"/>
</dbReference>
<reference evidence="4" key="1">
    <citation type="submission" date="2017-02" db="UniProtKB">
        <authorList>
            <consortium name="WormBaseParasite"/>
        </authorList>
    </citation>
    <scope>IDENTIFICATION</scope>
</reference>
<accession>A0A0N5D9F0</accession>
<evidence type="ECO:0000256" key="1">
    <source>
        <dbReference type="SAM" id="Phobius"/>
    </source>
</evidence>
<dbReference type="Proteomes" id="UP000276776">
    <property type="component" value="Unassembled WGS sequence"/>
</dbReference>
<dbReference type="EMBL" id="UYYF01004870">
    <property type="protein sequence ID" value="VDN07404.1"/>
    <property type="molecule type" value="Genomic_DNA"/>
</dbReference>
<reference evidence="2 3" key="2">
    <citation type="submission" date="2018-11" db="EMBL/GenBank/DDBJ databases">
        <authorList>
            <consortium name="Pathogen Informatics"/>
        </authorList>
    </citation>
    <scope>NUCLEOTIDE SEQUENCE [LARGE SCALE GENOMIC DNA]</scope>
</reference>
<proteinExistence type="predicted"/>
<dbReference type="AlphaFoldDB" id="A0A0N5D9F0"/>
<keyword evidence="1" id="KW-0812">Transmembrane</keyword>
<feature type="transmembrane region" description="Helical" evidence="1">
    <location>
        <begin position="6"/>
        <end position="25"/>
    </location>
</feature>
<keyword evidence="1" id="KW-0472">Membrane</keyword>
<name>A0A0N5D9F0_THECL</name>
<evidence type="ECO:0000313" key="3">
    <source>
        <dbReference type="Proteomes" id="UP000276776"/>
    </source>
</evidence>
<keyword evidence="3" id="KW-1185">Reference proteome</keyword>
<protein>
    <submittedName>
        <fullName evidence="4">Sensor histidine kinase</fullName>
    </submittedName>
</protein>
<gene>
    <name evidence="2" type="ORF">TCLT_LOCUS9748</name>
</gene>
<evidence type="ECO:0000313" key="4">
    <source>
        <dbReference type="WBParaSite" id="TCLT_0000975901-mRNA-1"/>
    </source>
</evidence>
<keyword evidence="1" id="KW-1133">Transmembrane helix</keyword>
<evidence type="ECO:0000313" key="2">
    <source>
        <dbReference type="EMBL" id="VDN07404.1"/>
    </source>
</evidence>
<sequence>MNLRSVLWSRLTWIFSSFTLFILYLTEYRNYHVKYAYLADRYSKLLVHSGGLSAQLQLMMERNHRAEKMLTDMRNRHSQIIKEIDKKQHGNELLWSLCKNALYKCFIGVLKGSEQKKRKKILISYKDVKYRNCIVECQENLCFGRKLDWGFLYPYLLANNTVQIFKKQLVTELLAFNLSNRFIGLRFIDANTET</sequence>
<dbReference type="OrthoDB" id="5858763at2759"/>
<organism evidence="4">
    <name type="scientific">Thelazia callipaeda</name>
    <name type="common">Oriental eyeworm</name>
    <name type="synonym">Parasitic nematode</name>
    <dbReference type="NCBI Taxonomy" id="103827"/>
    <lineage>
        <taxon>Eukaryota</taxon>
        <taxon>Metazoa</taxon>
        <taxon>Ecdysozoa</taxon>
        <taxon>Nematoda</taxon>
        <taxon>Chromadorea</taxon>
        <taxon>Rhabditida</taxon>
        <taxon>Spirurina</taxon>
        <taxon>Spiruromorpha</taxon>
        <taxon>Thelazioidea</taxon>
        <taxon>Thelaziidae</taxon>
        <taxon>Thelazia</taxon>
    </lineage>
</organism>